<evidence type="ECO:0000313" key="3">
    <source>
        <dbReference type="Proteomes" id="UP000062645"/>
    </source>
</evidence>
<dbReference type="Pfam" id="PF01381">
    <property type="entry name" value="HTH_3"/>
    <property type="match status" value="1"/>
</dbReference>
<keyword evidence="3" id="KW-1185">Reference proteome</keyword>
<organism evidence="2 3">
    <name type="scientific">Nostoc piscinale CENA21</name>
    <dbReference type="NCBI Taxonomy" id="224013"/>
    <lineage>
        <taxon>Bacteria</taxon>
        <taxon>Bacillati</taxon>
        <taxon>Cyanobacteriota</taxon>
        <taxon>Cyanophyceae</taxon>
        <taxon>Nostocales</taxon>
        <taxon>Nostocaceae</taxon>
        <taxon>Nostoc</taxon>
    </lineage>
</organism>
<sequence length="98" mass="10759">MRVKGDRSVRQFALDLDVAVGTVQNWMSGSGLPNAENIEKIATAAGMSVQEFYDYLSGDEKTLEQKSSRDIFQIAVRNLDDEGIRELIVLLVGVVGRG</sequence>
<dbReference type="EMBL" id="CP012036">
    <property type="protein sequence ID" value="ALF55741.1"/>
    <property type="molecule type" value="Genomic_DNA"/>
</dbReference>
<evidence type="ECO:0000313" key="2">
    <source>
        <dbReference type="EMBL" id="ALF55741.1"/>
    </source>
</evidence>
<protein>
    <recommendedName>
        <fullName evidence="1">HTH cro/C1-type domain-containing protein</fullName>
    </recommendedName>
</protein>
<evidence type="ECO:0000259" key="1">
    <source>
        <dbReference type="PROSITE" id="PS50943"/>
    </source>
</evidence>
<dbReference type="AlphaFoldDB" id="A0A0M4T869"/>
<gene>
    <name evidence="2" type="ORF">ACX27_27435</name>
</gene>
<dbReference type="PATRIC" id="fig|224013.5.peg.6559"/>
<dbReference type="KEGG" id="npz:ACX27_27435"/>
<dbReference type="GO" id="GO:0003677">
    <property type="term" value="F:DNA binding"/>
    <property type="evidence" value="ECO:0007669"/>
    <property type="project" value="InterPro"/>
</dbReference>
<dbReference type="InterPro" id="IPR001387">
    <property type="entry name" value="Cro/C1-type_HTH"/>
</dbReference>
<dbReference type="PROSITE" id="PS50943">
    <property type="entry name" value="HTH_CROC1"/>
    <property type="match status" value="1"/>
</dbReference>
<name>A0A0M4T869_9NOSO</name>
<reference evidence="3" key="1">
    <citation type="submission" date="2015-07" db="EMBL/GenBank/DDBJ databases">
        <title>Genome Of Nitrogen-Fixing Cyanobacterium Nostoc piscinale CENA21 From Solimoes/Amazon River Floodplain Sediments And Comparative Genomics To Uncover Biosynthetic Natural Products Potential.</title>
        <authorList>
            <person name="Leao T.F."/>
            <person name="Leao P.N."/>
            <person name="Guimaraes P.I."/>
            <person name="de Melo A.G.C."/>
            <person name="Ramos R.T.J."/>
            <person name="Silva A."/>
            <person name="Fiore M.F."/>
            <person name="Schneider M.P.C."/>
        </authorList>
    </citation>
    <scope>NUCLEOTIDE SEQUENCE [LARGE SCALE GENOMIC DNA]</scope>
    <source>
        <strain evidence="3">CENA21</strain>
    </source>
</reference>
<dbReference type="Gene3D" id="1.10.260.40">
    <property type="entry name" value="lambda repressor-like DNA-binding domains"/>
    <property type="match status" value="1"/>
</dbReference>
<reference evidence="2 3" key="2">
    <citation type="journal article" date="2016" name="Genome Announc.">
        <title>Draft Genome Sequence of the N2-Fixing Cyanobacterium Nostoc piscinale CENA21, Isolated from the Brazilian Amazon Floodplain.</title>
        <authorList>
            <person name="Leao T."/>
            <person name="Guimaraes P.I."/>
            <person name="de Melo A.G."/>
            <person name="Ramos R.T."/>
            <person name="Leao P.N."/>
            <person name="Silva A."/>
            <person name="Fiore M.F."/>
            <person name="Schneider M.P."/>
        </authorList>
    </citation>
    <scope>NUCLEOTIDE SEQUENCE [LARGE SCALE GENOMIC DNA]</scope>
    <source>
        <strain evidence="2 3">CENA21</strain>
    </source>
</reference>
<accession>A0A0M4T869</accession>
<proteinExistence type="predicted"/>
<dbReference type="InterPro" id="IPR010982">
    <property type="entry name" value="Lambda_DNA-bd_dom_sf"/>
</dbReference>
<feature type="domain" description="HTH cro/C1-type" evidence="1">
    <location>
        <begin position="8"/>
        <end position="52"/>
    </location>
</feature>
<dbReference type="Proteomes" id="UP000062645">
    <property type="component" value="Chromosome"/>
</dbReference>
<dbReference type="CDD" id="cd00093">
    <property type="entry name" value="HTH_XRE"/>
    <property type="match status" value="1"/>
</dbReference>
<dbReference type="SUPFAM" id="SSF47413">
    <property type="entry name" value="lambda repressor-like DNA-binding domains"/>
    <property type="match status" value="1"/>
</dbReference>